<name>A0A420D7P0_9FLAO</name>
<gene>
    <name evidence="2" type="ORF">BXY58_2495</name>
    <name evidence="1" type="ORF">GCM10007332_26110</name>
</gene>
<reference evidence="1" key="4">
    <citation type="submission" date="2024-05" db="EMBL/GenBank/DDBJ databases">
        <authorList>
            <person name="Sun Q."/>
            <person name="Sedlacek I."/>
        </authorList>
    </citation>
    <scope>NUCLEOTIDE SEQUENCE</scope>
    <source>
        <strain evidence="1">CCM 8490</strain>
    </source>
</reference>
<dbReference type="EMBL" id="BMCW01000006">
    <property type="protein sequence ID" value="GGG62770.1"/>
    <property type="molecule type" value="Genomic_DNA"/>
</dbReference>
<comment type="caution">
    <text evidence="2">The sequence shown here is derived from an EMBL/GenBank/DDBJ whole genome shotgun (WGS) entry which is preliminary data.</text>
</comment>
<evidence type="ECO:0000313" key="1">
    <source>
        <dbReference type="EMBL" id="GGG62770.1"/>
    </source>
</evidence>
<sequence>MENTEKEVNSVFNIAVYIKLMASFLPDANFEQASQMVADLYDFFKTSEEQDIVEKLPFVRLNLEKMAAPLLKRFPLKKSLDEIVADWDQFFKNDSEIYSYGLEYGWLEDRMNIQGLILYNHIPYHFRIGLYAHKGNFGIEEEFLLKDSFNILVKAQKAFDQLKKYGDIKQKLLEKEGKEGFDEHTVRKITDLKYEVSANCRLSVISFYAFVECFVNSLGYSHAERNKLALTEVNFEILNGKKNGRFLQLKSKIERYQSLIRADGKTIIVTSDENQTKEPFISFFNIYENLRNSTVHFSPNKEQIWLKPADWINKAENFSRLALEVALGVWQSCYPDFPYPDYIGRLDYNIFMDKATFYIRNLEEISVEMNSCS</sequence>
<proteinExistence type="predicted"/>
<evidence type="ECO:0000313" key="4">
    <source>
        <dbReference type="Proteomes" id="UP000658202"/>
    </source>
</evidence>
<reference evidence="2 3" key="2">
    <citation type="submission" date="2018-09" db="EMBL/GenBank/DDBJ databases">
        <title>Genomic Encyclopedia of Archaeal and Bacterial Type Strains, Phase II (KMG-II): from individual species to whole genera.</title>
        <authorList>
            <person name="Goeker M."/>
        </authorList>
    </citation>
    <scope>NUCLEOTIDE SEQUENCE [LARGE SCALE GENOMIC DNA]</scope>
    <source>
        <strain evidence="2 3">DSM 27620</strain>
    </source>
</reference>
<protein>
    <submittedName>
        <fullName evidence="2">Uncharacterized protein</fullName>
    </submittedName>
</protein>
<reference evidence="1" key="1">
    <citation type="journal article" date="2014" name="Int. J. Syst. Evol. Microbiol.">
        <title>Complete genome of a new Firmicutes species belonging to the dominant human colonic microbiota ('Ruminococcus bicirculans') reveals two chromosomes and a selective capacity to utilize plant glucans.</title>
        <authorList>
            <consortium name="NISC Comparative Sequencing Program"/>
            <person name="Wegmann U."/>
            <person name="Louis P."/>
            <person name="Goesmann A."/>
            <person name="Henrissat B."/>
            <person name="Duncan S.H."/>
            <person name="Flint H.J."/>
        </authorList>
    </citation>
    <scope>NUCLEOTIDE SEQUENCE</scope>
    <source>
        <strain evidence="1">CCM 8490</strain>
    </source>
</reference>
<dbReference type="RefSeq" id="WP_120214083.1">
    <property type="nucleotide sequence ID" value="NZ_BMCW01000006.1"/>
</dbReference>
<evidence type="ECO:0000313" key="2">
    <source>
        <dbReference type="EMBL" id="RKE86670.1"/>
    </source>
</evidence>
<evidence type="ECO:0000313" key="3">
    <source>
        <dbReference type="Proteomes" id="UP000285906"/>
    </source>
</evidence>
<accession>A0A420D7P0</accession>
<dbReference type="AlphaFoldDB" id="A0A420D7P0"/>
<organism evidence="2 3">
    <name type="scientific">Epilithonimonas arachidiradicis</name>
    <dbReference type="NCBI Taxonomy" id="1617282"/>
    <lineage>
        <taxon>Bacteria</taxon>
        <taxon>Pseudomonadati</taxon>
        <taxon>Bacteroidota</taxon>
        <taxon>Flavobacteriia</taxon>
        <taxon>Flavobacteriales</taxon>
        <taxon>Weeksellaceae</taxon>
        <taxon>Chryseobacterium group</taxon>
        <taxon>Epilithonimonas</taxon>
    </lineage>
</organism>
<dbReference type="OrthoDB" id="1407305at2"/>
<dbReference type="EMBL" id="RAQH01000007">
    <property type="protein sequence ID" value="RKE86670.1"/>
    <property type="molecule type" value="Genomic_DNA"/>
</dbReference>
<keyword evidence="4" id="KW-1185">Reference proteome</keyword>
<dbReference type="Proteomes" id="UP000285906">
    <property type="component" value="Unassembled WGS sequence"/>
</dbReference>
<reference evidence="4" key="3">
    <citation type="journal article" date="2019" name="Int. J. Syst. Evol. Microbiol.">
        <title>The Global Catalogue of Microorganisms (GCM) 10K type strain sequencing project: providing services to taxonomists for standard genome sequencing and annotation.</title>
        <authorList>
            <consortium name="The Broad Institute Genomics Platform"/>
            <consortium name="The Broad Institute Genome Sequencing Center for Infectious Disease"/>
            <person name="Wu L."/>
            <person name="Ma J."/>
        </authorList>
    </citation>
    <scope>NUCLEOTIDE SEQUENCE [LARGE SCALE GENOMIC DNA]</scope>
    <source>
        <strain evidence="4">CCM 8490</strain>
    </source>
</reference>
<dbReference type="Proteomes" id="UP000658202">
    <property type="component" value="Unassembled WGS sequence"/>
</dbReference>